<dbReference type="STRING" id="663278.Ethha_1514"/>
<dbReference type="EMBL" id="CP002400">
    <property type="protein sequence ID" value="ADU27050.1"/>
    <property type="molecule type" value="Genomic_DNA"/>
</dbReference>
<dbReference type="AlphaFoldDB" id="E6U7M7"/>
<dbReference type="Proteomes" id="UP000001551">
    <property type="component" value="Chromosome"/>
</dbReference>
<accession>E6U7M7</accession>
<keyword evidence="2" id="KW-1185">Reference proteome</keyword>
<sequence length="35" mass="3944">MDYFGHRTLNVLVIALALGLAAWASSTSREQQFNY</sequence>
<dbReference type="KEGG" id="eha:Ethha_1514"/>
<reference evidence="1 2" key="1">
    <citation type="submission" date="2010-12" db="EMBL/GenBank/DDBJ databases">
        <title>Complete sequence of Ethanoligenens harbinense YUAN-3.</title>
        <authorList>
            <person name="Lucas S."/>
            <person name="Copeland A."/>
            <person name="Lapidus A."/>
            <person name="Cheng J.-F."/>
            <person name="Bruce D."/>
            <person name="Goodwin L."/>
            <person name="Pitluck S."/>
            <person name="Chertkov O."/>
            <person name="Misra M."/>
            <person name="Detter J.C."/>
            <person name="Han C."/>
            <person name="Tapia R."/>
            <person name="Land M."/>
            <person name="Hauser L."/>
            <person name="Jeffries C."/>
            <person name="Kyrpides N."/>
            <person name="Ivanova N."/>
            <person name="Mikhailova N."/>
            <person name="Wang A."/>
            <person name="Mouttaki H."/>
            <person name="He Z."/>
            <person name="Zhou J."/>
            <person name="Hemme C.L."/>
            <person name="Woyke T."/>
        </authorList>
    </citation>
    <scope>NUCLEOTIDE SEQUENCE [LARGE SCALE GENOMIC DNA]</scope>
    <source>
        <strain evidence="2">DSM 18485 / JCM 12961 / CGMCC 1.5033 / YUAN-3</strain>
    </source>
</reference>
<proteinExistence type="predicted"/>
<protein>
    <submittedName>
        <fullName evidence="1">Uncharacterized protein</fullName>
    </submittedName>
</protein>
<evidence type="ECO:0000313" key="1">
    <source>
        <dbReference type="EMBL" id="ADU27050.1"/>
    </source>
</evidence>
<name>E6U7M7_ETHHY</name>
<evidence type="ECO:0000313" key="2">
    <source>
        <dbReference type="Proteomes" id="UP000001551"/>
    </source>
</evidence>
<dbReference type="HOGENOM" id="CLU_3365000_0_0_9"/>
<gene>
    <name evidence="1" type="ordered locus">Ethha_1514</name>
</gene>
<organism evidence="1 2">
    <name type="scientific">Ethanoligenens harbinense (strain DSM 18485 / JCM 12961 / CGMCC 1.5033 / YUAN-3)</name>
    <dbReference type="NCBI Taxonomy" id="663278"/>
    <lineage>
        <taxon>Bacteria</taxon>
        <taxon>Bacillati</taxon>
        <taxon>Bacillota</taxon>
        <taxon>Clostridia</taxon>
        <taxon>Eubacteriales</taxon>
        <taxon>Oscillospiraceae</taxon>
        <taxon>Ethanoligenens</taxon>
    </lineage>
</organism>